<keyword evidence="6" id="KW-1133">Transmembrane helix</keyword>
<comment type="caution">
    <text evidence="9">The sequence shown here is derived from an EMBL/GenBank/DDBJ whole genome shotgun (WGS) entry which is preliminary data.</text>
</comment>
<dbReference type="InterPro" id="IPR012910">
    <property type="entry name" value="Plug_dom"/>
</dbReference>
<dbReference type="PANTHER" id="PTHR40980">
    <property type="entry name" value="PLUG DOMAIN-CONTAINING PROTEIN"/>
    <property type="match status" value="1"/>
</dbReference>
<comment type="similarity">
    <text evidence="4">Belongs to the TonB-dependent receptor family.</text>
</comment>
<evidence type="ECO:0000256" key="1">
    <source>
        <dbReference type="ARBA" id="ARBA00004442"/>
    </source>
</evidence>
<accession>A0A3E1YGW2</accession>
<name>A0A3E1YGW2_9BACT</name>
<evidence type="ECO:0000259" key="7">
    <source>
        <dbReference type="Pfam" id="PF00593"/>
    </source>
</evidence>
<dbReference type="OrthoDB" id="9768470at2"/>
<evidence type="ECO:0000256" key="2">
    <source>
        <dbReference type="ARBA" id="ARBA00023136"/>
    </source>
</evidence>
<dbReference type="Pfam" id="PF00593">
    <property type="entry name" value="TonB_dep_Rec_b-barrel"/>
    <property type="match status" value="1"/>
</dbReference>
<keyword evidence="4" id="KW-0798">TonB box</keyword>
<keyword evidence="3" id="KW-0998">Cell outer membrane</keyword>
<gene>
    <name evidence="9" type="ORF">DVR12_02415</name>
</gene>
<feature type="region of interest" description="Disordered" evidence="5">
    <location>
        <begin position="572"/>
        <end position="591"/>
    </location>
</feature>
<evidence type="ECO:0000256" key="4">
    <source>
        <dbReference type="RuleBase" id="RU003357"/>
    </source>
</evidence>
<protein>
    <submittedName>
        <fullName evidence="9">TonB-dependent receptor</fullName>
    </submittedName>
</protein>
<keyword evidence="6" id="KW-0812">Transmembrane</keyword>
<evidence type="ECO:0000313" key="9">
    <source>
        <dbReference type="EMBL" id="RFS26663.1"/>
    </source>
</evidence>
<dbReference type="InterPro" id="IPR008969">
    <property type="entry name" value="CarboxyPept-like_regulatory"/>
</dbReference>
<sequence>MYNFTKKALEKRARGSHALKITKWLCISLMIISCNVLLAQTGTEKLSITLSQAPLSNLIKQIETQSNYVVNLVREDIDLSTKVSVNLPPATISEILSEALKNSPYHFTVEKDVITIQRKASKKISGGKITGQVMESIDGEPVIGATIKLGNKGTITDIHGLYTLEIPSGKYSMEISSLGFVSKRINEVVVKENAPTLLNISLSIRKGTLKEVEVVASAKRESIASLYLRQKANAAISDGISAEQISRTPDKNIGEVLKRVTGLTTMDNKYVIVRGLGERYNQAVLNGQVMPSTELNRKNFNFDIIPSNIVENVTVIKTLTPDRNAEFGGGLVEVNTLDIPTENFFNISAGGSYNTNTTGKDFVSLQFDGREYLAQASKHRELFGKLNWESRKDILQAYNSHGNDPATVSNNWGLTRFKAQPGQNYQLSGGHIFKGRNSGQFGILASASYRNSLSTQDIRMSRDGFEAILNPDDPSGEYIGYIGKRYGMTTNLGGVLGIGYKNSRNKIGFQSLYLRTLDQQLQLGGDAPVFGYYDLTTQTSLWQNQLKGEHSLGNKGIKLRWMGSYIQLDRQRPDNHQNTTHASQLKPEDPSDYNINSAMSNGISFGALRWWSRALENNLSWDLSLSVPFNFQIGNLPVNNTIKGGYAGWNKDRLFYVVNAGTNFSTAIYGPPLAKAFSPENGVTFAFDKFGDDFHRTAALHAGYLMLDNKISKRWRLVWGLRAEYYNLNNVNANLDSAIALINSTRNPDKQFDVSAIRSREPNMRFFPSANLTYSLTPAMNLRLAYAQSIIRPDLRELSFFKEYDFELGGVYRATLVRSSLLKHLDFRYEWYPSAGEIVSFSLFYKKIDYPMEVYKQGDHREYELRNNRWAKNYGIELEARKSFAFTKVPVIRNITLFGNFTRLFATVLPMSTSINELDPDNPYKIVPIDVVGKVQKRPQAGASNIMLNAGVYYDTKPVSLSVSYNYISNRMFLPNESYIQSLFERPMKSLDAQLAFHLMKNQLEFKINITNLLNSYSLVYSNLFSGQLDILDGKKAPTTQQLLYKKGESRIDFEAKPGTTLGGTLSYKF</sequence>
<dbReference type="InterPro" id="IPR036942">
    <property type="entry name" value="Beta-barrel_TonB_sf"/>
</dbReference>
<evidence type="ECO:0000256" key="6">
    <source>
        <dbReference type="SAM" id="Phobius"/>
    </source>
</evidence>
<keyword evidence="10" id="KW-1185">Reference proteome</keyword>
<dbReference type="Pfam" id="PF07715">
    <property type="entry name" value="Plug"/>
    <property type="match status" value="1"/>
</dbReference>
<reference evidence="9 10" key="1">
    <citation type="submission" date="2018-07" db="EMBL/GenBank/DDBJ databases">
        <title>Chitinophaga K2CV101002-2 sp. nov., isolated from a monsoon evergreen broad-leaved forest soil.</title>
        <authorList>
            <person name="Lv Y."/>
        </authorList>
    </citation>
    <scope>NUCLEOTIDE SEQUENCE [LARGE SCALE GENOMIC DNA]</scope>
    <source>
        <strain evidence="9 10">GDMCC 1.1288</strain>
    </source>
</reference>
<dbReference type="Gene3D" id="2.60.40.1120">
    <property type="entry name" value="Carboxypeptidase-like, regulatory domain"/>
    <property type="match status" value="1"/>
</dbReference>
<evidence type="ECO:0000256" key="3">
    <source>
        <dbReference type="ARBA" id="ARBA00023237"/>
    </source>
</evidence>
<dbReference type="PANTHER" id="PTHR40980:SF4">
    <property type="entry name" value="TONB-DEPENDENT RECEPTOR-LIKE BETA-BARREL DOMAIN-CONTAINING PROTEIN"/>
    <property type="match status" value="1"/>
</dbReference>
<feature type="domain" description="TonB-dependent receptor-like beta-barrel" evidence="7">
    <location>
        <begin position="501"/>
        <end position="1013"/>
    </location>
</feature>
<dbReference type="RefSeq" id="WP_116973854.1">
    <property type="nucleotide sequence ID" value="NZ_QPMM01000001.1"/>
</dbReference>
<dbReference type="InterPro" id="IPR037066">
    <property type="entry name" value="Plug_dom_sf"/>
</dbReference>
<dbReference type="Gene3D" id="2.40.170.20">
    <property type="entry name" value="TonB-dependent receptor, beta-barrel domain"/>
    <property type="match status" value="1"/>
</dbReference>
<dbReference type="EMBL" id="QPMM01000001">
    <property type="protein sequence ID" value="RFS26663.1"/>
    <property type="molecule type" value="Genomic_DNA"/>
</dbReference>
<comment type="subcellular location">
    <subcellularLocation>
        <location evidence="1 4">Cell outer membrane</location>
    </subcellularLocation>
</comment>
<proteinExistence type="inferred from homology"/>
<evidence type="ECO:0000313" key="10">
    <source>
        <dbReference type="Proteomes" id="UP000260644"/>
    </source>
</evidence>
<dbReference type="Gene3D" id="2.170.130.10">
    <property type="entry name" value="TonB-dependent receptor, plug domain"/>
    <property type="match status" value="1"/>
</dbReference>
<dbReference type="PROSITE" id="PS51257">
    <property type="entry name" value="PROKAR_LIPOPROTEIN"/>
    <property type="match status" value="1"/>
</dbReference>
<feature type="transmembrane region" description="Helical" evidence="6">
    <location>
        <begin position="21"/>
        <end position="39"/>
    </location>
</feature>
<dbReference type="InterPro" id="IPR000531">
    <property type="entry name" value="Beta-barrel_TonB"/>
</dbReference>
<dbReference type="SUPFAM" id="SSF56935">
    <property type="entry name" value="Porins"/>
    <property type="match status" value="1"/>
</dbReference>
<dbReference type="SUPFAM" id="SSF49464">
    <property type="entry name" value="Carboxypeptidase regulatory domain-like"/>
    <property type="match status" value="1"/>
</dbReference>
<evidence type="ECO:0000259" key="8">
    <source>
        <dbReference type="Pfam" id="PF07715"/>
    </source>
</evidence>
<keyword evidence="2 4" id="KW-0472">Membrane</keyword>
<organism evidence="9 10">
    <name type="scientific">Chitinophaga silvatica</name>
    <dbReference type="NCBI Taxonomy" id="2282649"/>
    <lineage>
        <taxon>Bacteria</taxon>
        <taxon>Pseudomonadati</taxon>
        <taxon>Bacteroidota</taxon>
        <taxon>Chitinophagia</taxon>
        <taxon>Chitinophagales</taxon>
        <taxon>Chitinophagaceae</taxon>
        <taxon>Chitinophaga</taxon>
    </lineage>
</organism>
<keyword evidence="9" id="KW-0675">Receptor</keyword>
<dbReference type="AlphaFoldDB" id="A0A3E1YGW2"/>
<evidence type="ECO:0000256" key="5">
    <source>
        <dbReference type="SAM" id="MobiDB-lite"/>
    </source>
</evidence>
<dbReference type="Proteomes" id="UP000260644">
    <property type="component" value="Unassembled WGS sequence"/>
</dbReference>
<feature type="domain" description="TonB-dependent receptor plug" evidence="8">
    <location>
        <begin position="236"/>
        <end position="317"/>
    </location>
</feature>
<dbReference type="GO" id="GO:0009279">
    <property type="term" value="C:cell outer membrane"/>
    <property type="evidence" value="ECO:0007669"/>
    <property type="project" value="UniProtKB-SubCell"/>
</dbReference>
<dbReference type="Pfam" id="PF13620">
    <property type="entry name" value="CarboxypepD_reg"/>
    <property type="match status" value="1"/>
</dbReference>